<comment type="caution">
    <text evidence="1">The sequence shown here is derived from an EMBL/GenBank/DDBJ whole genome shotgun (WGS) entry which is preliminary data.</text>
</comment>
<dbReference type="EMBL" id="JACCJC010000054">
    <property type="protein sequence ID" value="KAF6231726.1"/>
    <property type="molecule type" value="Genomic_DNA"/>
</dbReference>
<keyword evidence="2" id="KW-1185">Reference proteome</keyword>
<dbReference type="Proteomes" id="UP000578531">
    <property type="component" value="Unassembled WGS sequence"/>
</dbReference>
<dbReference type="RefSeq" id="XP_037161158.1">
    <property type="nucleotide sequence ID" value="XM_037311914.1"/>
</dbReference>
<dbReference type="OrthoDB" id="5403641at2759"/>
<accession>A0A8H6FNF2</accession>
<evidence type="ECO:0000313" key="1">
    <source>
        <dbReference type="EMBL" id="KAF6231726.1"/>
    </source>
</evidence>
<reference evidence="1 2" key="1">
    <citation type="journal article" date="2020" name="Genomics">
        <title>Complete, high-quality genomes from long-read metagenomic sequencing of two wolf lichen thalli reveals enigmatic genome architecture.</title>
        <authorList>
            <person name="McKenzie S.K."/>
            <person name="Walston R.F."/>
            <person name="Allen J.L."/>
        </authorList>
    </citation>
    <scope>NUCLEOTIDE SEQUENCE [LARGE SCALE GENOMIC DNA]</scope>
    <source>
        <strain evidence="1">WasteWater2</strain>
    </source>
</reference>
<proteinExistence type="predicted"/>
<sequence>MTTAVLGAGGGKYPTHRWNMGRVRALLDGRDHGWIRKSMLVTAWQSAGPGLDEVHAQKENAIVAGIVQQTTRKSGVEENDLI</sequence>
<dbReference type="GeneID" id="59291675"/>
<organism evidence="1 2">
    <name type="scientific">Letharia columbiana</name>
    <dbReference type="NCBI Taxonomy" id="112416"/>
    <lineage>
        <taxon>Eukaryota</taxon>
        <taxon>Fungi</taxon>
        <taxon>Dikarya</taxon>
        <taxon>Ascomycota</taxon>
        <taxon>Pezizomycotina</taxon>
        <taxon>Lecanoromycetes</taxon>
        <taxon>OSLEUM clade</taxon>
        <taxon>Lecanoromycetidae</taxon>
        <taxon>Lecanorales</taxon>
        <taxon>Lecanorineae</taxon>
        <taxon>Parmeliaceae</taxon>
        <taxon>Letharia</taxon>
    </lineage>
</organism>
<name>A0A8H6FNF2_9LECA</name>
<dbReference type="AlphaFoldDB" id="A0A8H6FNF2"/>
<protein>
    <submittedName>
        <fullName evidence="1">Uncharacterized protein</fullName>
    </submittedName>
</protein>
<gene>
    <name evidence="1" type="ORF">HO173_010028</name>
</gene>
<evidence type="ECO:0000313" key="2">
    <source>
        <dbReference type="Proteomes" id="UP000578531"/>
    </source>
</evidence>